<protein>
    <submittedName>
        <fullName evidence="4">Uncharacterized protein</fullName>
    </submittedName>
</protein>
<feature type="compositionally biased region" description="Polar residues" evidence="2">
    <location>
        <begin position="204"/>
        <end position="214"/>
    </location>
</feature>
<dbReference type="EMBL" id="LUKF01000014">
    <property type="protein sequence ID" value="KYG63454.1"/>
    <property type="molecule type" value="Genomic_DNA"/>
</dbReference>
<evidence type="ECO:0000313" key="4">
    <source>
        <dbReference type="EMBL" id="KYG63454.1"/>
    </source>
</evidence>
<evidence type="ECO:0000256" key="1">
    <source>
        <dbReference type="SAM" id="Coils"/>
    </source>
</evidence>
<feature type="signal peptide" evidence="3">
    <location>
        <begin position="1"/>
        <end position="21"/>
    </location>
</feature>
<feature type="region of interest" description="Disordered" evidence="2">
    <location>
        <begin position="168"/>
        <end position="214"/>
    </location>
</feature>
<evidence type="ECO:0000313" key="5">
    <source>
        <dbReference type="Proteomes" id="UP000075391"/>
    </source>
</evidence>
<accession>A0A150WIL0</accession>
<name>A0A150WIL0_BDEBC</name>
<organism evidence="4 5">
    <name type="scientific">Bdellovibrio bacteriovorus</name>
    <dbReference type="NCBI Taxonomy" id="959"/>
    <lineage>
        <taxon>Bacteria</taxon>
        <taxon>Pseudomonadati</taxon>
        <taxon>Bdellovibrionota</taxon>
        <taxon>Bdellovibrionia</taxon>
        <taxon>Bdellovibrionales</taxon>
        <taxon>Pseudobdellovibrionaceae</taxon>
        <taxon>Bdellovibrio</taxon>
    </lineage>
</organism>
<dbReference type="Proteomes" id="UP000075391">
    <property type="component" value="Unassembled WGS sequence"/>
</dbReference>
<dbReference type="OrthoDB" id="5292439at2"/>
<evidence type="ECO:0000256" key="2">
    <source>
        <dbReference type="SAM" id="MobiDB-lite"/>
    </source>
</evidence>
<dbReference type="AlphaFoldDB" id="A0A150WIL0"/>
<comment type="caution">
    <text evidence="4">The sequence shown here is derived from an EMBL/GenBank/DDBJ whole genome shotgun (WGS) entry which is preliminary data.</text>
</comment>
<proteinExistence type="predicted"/>
<keyword evidence="1" id="KW-0175">Coiled coil</keyword>
<evidence type="ECO:0000256" key="3">
    <source>
        <dbReference type="SAM" id="SignalP"/>
    </source>
</evidence>
<sequence>MKKANFLLTMIIYVFCAQAHAGLLFNYSQLALKDLDQMNKLVNDKVKESKKSSSGKVVPLKEALQAVYSRPNDDDMIDKIVAPLRSNLDELESWEKTISQLTDEAINALKNPRAFKPVVQTTYVIFLENLLAEVKPYVKSEGFERQIVERVRDAKIEVSKEAVNERKLRTMKSTASPSEIAEKILSQSTKPAEATPAADEKSSETSAENTSSGQ</sequence>
<reference evidence="4 5" key="1">
    <citation type="submission" date="2016-03" db="EMBL/GenBank/DDBJ databases">
        <authorList>
            <person name="Ploux O."/>
        </authorList>
    </citation>
    <scope>NUCLEOTIDE SEQUENCE [LARGE SCALE GENOMIC DNA]</scope>
    <source>
        <strain evidence="4 5">BER2</strain>
    </source>
</reference>
<dbReference type="RefSeq" id="WP_063243801.1">
    <property type="nucleotide sequence ID" value="NZ_LUKF01000014.1"/>
</dbReference>
<feature type="chain" id="PRO_5007572623" evidence="3">
    <location>
        <begin position="22"/>
        <end position="214"/>
    </location>
</feature>
<gene>
    <name evidence="4" type="ORF">AZI85_05340</name>
</gene>
<feature type="coiled-coil region" evidence="1">
    <location>
        <begin position="84"/>
        <end position="111"/>
    </location>
</feature>
<keyword evidence="3" id="KW-0732">Signal</keyword>